<reference evidence="1" key="1">
    <citation type="journal article" date="2017" name="Nature">
        <title>The sunflower genome provides insights into oil metabolism, flowering and Asterid evolution.</title>
        <authorList>
            <person name="Badouin H."/>
            <person name="Gouzy J."/>
            <person name="Grassa C.J."/>
            <person name="Murat F."/>
            <person name="Staton S.E."/>
            <person name="Cottret L."/>
            <person name="Lelandais-Briere C."/>
            <person name="Owens G.L."/>
            <person name="Carrere S."/>
            <person name="Mayjonade B."/>
            <person name="Legrand L."/>
            <person name="Gill N."/>
            <person name="Kane N.C."/>
            <person name="Bowers J.E."/>
            <person name="Hubner S."/>
            <person name="Bellec A."/>
            <person name="Berard A."/>
            <person name="Berges H."/>
            <person name="Blanchet N."/>
            <person name="Boniface M.C."/>
            <person name="Brunel D."/>
            <person name="Catrice O."/>
            <person name="Chaidir N."/>
            <person name="Claudel C."/>
            <person name="Donnadieu C."/>
            <person name="Faraut T."/>
            <person name="Fievet G."/>
            <person name="Helmstetter N."/>
            <person name="King M."/>
            <person name="Knapp S.J."/>
            <person name="Lai Z."/>
            <person name="Le Paslier M.C."/>
            <person name="Lippi Y."/>
            <person name="Lorenzon L."/>
            <person name="Mandel J.R."/>
            <person name="Marage G."/>
            <person name="Marchand G."/>
            <person name="Marquand E."/>
            <person name="Bret-Mestries E."/>
            <person name="Morien E."/>
            <person name="Nambeesan S."/>
            <person name="Nguyen T."/>
            <person name="Pegot-Espagnet P."/>
            <person name="Pouilly N."/>
            <person name="Raftis F."/>
            <person name="Sallet E."/>
            <person name="Schiex T."/>
            <person name="Thomas J."/>
            <person name="Vandecasteele C."/>
            <person name="Vares D."/>
            <person name="Vear F."/>
            <person name="Vautrin S."/>
            <person name="Crespi M."/>
            <person name="Mangin B."/>
            <person name="Burke J.M."/>
            <person name="Salse J."/>
            <person name="Munos S."/>
            <person name="Vincourt P."/>
            <person name="Rieseberg L.H."/>
            <person name="Langlade N.B."/>
        </authorList>
    </citation>
    <scope>NUCLEOTIDE SEQUENCE</scope>
    <source>
        <tissue evidence="1">Leaves</tissue>
    </source>
</reference>
<dbReference type="AlphaFoldDB" id="A0A9K3I2B2"/>
<organism evidence="1 2">
    <name type="scientific">Helianthus annuus</name>
    <name type="common">Common sunflower</name>
    <dbReference type="NCBI Taxonomy" id="4232"/>
    <lineage>
        <taxon>Eukaryota</taxon>
        <taxon>Viridiplantae</taxon>
        <taxon>Streptophyta</taxon>
        <taxon>Embryophyta</taxon>
        <taxon>Tracheophyta</taxon>
        <taxon>Spermatophyta</taxon>
        <taxon>Magnoliopsida</taxon>
        <taxon>eudicotyledons</taxon>
        <taxon>Gunneridae</taxon>
        <taxon>Pentapetalae</taxon>
        <taxon>asterids</taxon>
        <taxon>campanulids</taxon>
        <taxon>Asterales</taxon>
        <taxon>Asteraceae</taxon>
        <taxon>Asteroideae</taxon>
        <taxon>Heliantheae alliance</taxon>
        <taxon>Heliantheae</taxon>
        <taxon>Helianthus</taxon>
    </lineage>
</organism>
<comment type="caution">
    <text evidence="1">The sequence shown here is derived from an EMBL/GenBank/DDBJ whole genome shotgun (WGS) entry which is preliminary data.</text>
</comment>
<name>A0A9K3I2B2_HELAN</name>
<evidence type="ECO:0000313" key="1">
    <source>
        <dbReference type="EMBL" id="KAF5788891.1"/>
    </source>
</evidence>
<dbReference type="EMBL" id="MNCJ02000324">
    <property type="protein sequence ID" value="KAF5788891.1"/>
    <property type="molecule type" value="Genomic_DNA"/>
</dbReference>
<keyword evidence="2" id="KW-1185">Reference proteome</keyword>
<reference evidence="1" key="2">
    <citation type="submission" date="2020-06" db="EMBL/GenBank/DDBJ databases">
        <title>Helianthus annuus Genome sequencing and assembly Release 2.</title>
        <authorList>
            <person name="Gouzy J."/>
            <person name="Langlade N."/>
            <person name="Munos S."/>
        </authorList>
    </citation>
    <scope>NUCLEOTIDE SEQUENCE</scope>
    <source>
        <tissue evidence="1">Leaves</tissue>
    </source>
</reference>
<accession>A0A9K3I2B2</accession>
<dbReference type="Gramene" id="mRNA:HanXRQr2_Chr09g0364461">
    <property type="protein sequence ID" value="mRNA:HanXRQr2_Chr09g0364461"/>
    <property type="gene ID" value="HanXRQr2_Chr09g0364461"/>
</dbReference>
<sequence>MDEDAYPICMNISALVSLSSRLGIKGERNSCRGLHKGKDQGYNLVFNLKQAIFGVR</sequence>
<dbReference type="Proteomes" id="UP000215914">
    <property type="component" value="Unassembled WGS sequence"/>
</dbReference>
<protein>
    <submittedName>
        <fullName evidence="1">Uncharacterized protein</fullName>
    </submittedName>
</protein>
<evidence type="ECO:0000313" key="2">
    <source>
        <dbReference type="Proteomes" id="UP000215914"/>
    </source>
</evidence>
<proteinExistence type="predicted"/>
<gene>
    <name evidence="1" type="ORF">HanXRQr2_Chr09g0364461</name>
</gene>